<accession>F4PSE1</accession>
<feature type="compositionally biased region" description="Gly residues" evidence="4">
    <location>
        <begin position="114"/>
        <end position="124"/>
    </location>
</feature>
<dbReference type="GO" id="GO:0036228">
    <property type="term" value="P:protein localization to nuclear inner membrane"/>
    <property type="evidence" value="ECO:0007669"/>
    <property type="project" value="TreeGrafter"/>
</dbReference>
<evidence type="ECO:0000313" key="6">
    <source>
        <dbReference type="EMBL" id="EGG20687.1"/>
    </source>
</evidence>
<dbReference type="GO" id="GO:0044613">
    <property type="term" value="C:nuclear pore central transport channel"/>
    <property type="evidence" value="ECO:0007669"/>
    <property type="project" value="TreeGrafter"/>
</dbReference>
<dbReference type="RefSeq" id="XP_004358537.1">
    <property type="nucleotide sequence ID" value="XM_004358480.1"/>
</dbReference>
<feature type="region of interest" description="Disordered" evidence="4">
    <location>
        <begin position="73"/>
        <end position="185"/>
    </location>
</feature>
<feature type="domain" description="Nucleoporin Nup54 alpha-helical" evidence="5">
    <location>
        <begin position="264"/>
        <end position="405"/>
    </location>
</feature>
<proteinExistence type="predicted"/>
<evidence type="ECO:0000256" key="4">
    <source>
        <dbReference type="SAM" id="MobiDB-lite"/>
    </source>
</evidence>
<dbReference type="GO" id="GO:0006607">
    <property type="term" value="P:NLS-bearing protein import into nucleus"/>
    <property type="evidence" value="ECO:0007669"/>
    <property type="project" value="TreeGrafter"/>
</dbReference>
<feature type="compositionally biased region" description="Low complexity" evidence="4">
    <location>
        <begin position="96"/>
        <end position="113"/>
    </location>
</feature>
<evidence type="ECO:0000259" key="5">
    <source>
        <dbReference type="Pfam" id="PF13874"/>
    </source>
</evidence>
<sequence>MTTLGSAGGGSSLFGGGGSTGGSSLFGGGGAAAVPSLSLGSTAGGSLFGGAAGGAGTGGGGLFGGGGGAAPTPTIPSLSLGSLSGGGGGGGGGLFGTSSTTQQQQQPAQQTSSLGGGLGGGGLFGAPTSSSSLFPSAQPQQQQPTQQTSSLFAGAASSLAGPPSSTSLFGQPQQQQQQSSLFQQPQQTQQLQQSSLFATPQQQQQLQQQQLLQQQQQQQTGVRTVETKIAELIQSINPESPNCKFLYWFFNYAGQKLDPSKIPKPTYLSDEQWTYINSQNPDPTMFVAVAARSFDDLIKRKTVQKLNIDKLHESTIDTLKHIKELQNYLNLQIQSQLETMRKKNIELLHKYIEVWSKVECYNGKAKSVTSAEEQLLRRVKMIGEALSQPSTNSIKNRVEELSNQLIIRNMAQRDNVNFQLDTNSLESLYTVFKNMTAAIENMSSDLENSLQDAEILKNELAKLRQ</sequence>
<dbReference type="OMA" id="MMQTRLH"/>
<dbReference type="KEGG" id="dfa:DFA_00548"/>
<reference evidence="7" key="1">
    <citation type="journal article" date="2011" name="Genome Res.">
        <title>Phylogeny-wide analysis of social amoeba genomes highlights ancient origins for complex intercellular communication.</title>
        <authorList>
            <person name="Heidel A.J."/>
            <person name="Lawal H.M."/>
            <person name="Felder M."/>
            <person name="Schilde C."/>
            <person name="Helps N.R."/>
            <person name="Tunggal B."/>
            <person name="Rivero F."/>
            <person name="John U."/>
            <person name="Schleicher M."/>
            <person name="Eichinger L."/>
            <person name="Platzer M."/>
            <person name="Noegel A.A."/>
            <person name="Schaap P."/>
            <person name="Gloeckner G."/>
        </authorList>
    </citation>
    <scope>NUCLEOTIDE SEQUENCE [LARGE SCALE GENOMIC DNA]</scope>
    <source>
        <strain evidence="7">SH3</strain>
    </source>
</reference>
<comment type="subcellular location">
    <subcellularLocation>
        <location evidence="1">Nucleus</location>
    </subcellularLocation>
</comment>
<evidence type="ECO:0000256" key="1">
    <source>
        <dbReference type="ARBA" id="ARBA00004123"/>
    </source>
</evidence>
<dbReference type="PANTHER" id="PTHR13000:SF0">
    <property type="entry name" value="NUCLEOPORIN P54"/>
    <property type="match status" value="1"/>
</dbReference>
<dbReference type="GeneID" id="14873760"/>
<dbReference type="STRING" id="1054147.F4PSE1"/>
<feature type="compositionally biased region" description="Low complexity" evidence="4">
    <location>
        <begin position="125"/>
        <end position="185"/>
    </location>
</feature>
<dbReference type="Proteomes" id="UP000007797">
    <property type="component" value="Unassembled WGS sequence"/>
</dbReference>
<name>F4PSE1_CACFS</name>
<evidence type="ECO:0000256" key="2">
    <source>
        <dbReference type="ARBA" id="ARBA00022448"/>
    </source>
</evidence>
<dbReference type="AlphaFoldDB" id="F4PSE1"/>
<dbReference type="InterPro" id="IPR024864">
    <property type="entry name" value="Nup54/Nup57/Nup44"/>
</dbReference>
<dbReference type="OrthoDB" id="6162375at2759"/>
<dbReference type="InterPro" id="IPR025712">
    <property type="entry name" value="Nup54_alpha-helical_dom"/>
</dbReference>
<feature type="compositionally biased region" description="Gly residues" evidence="4">
    <location>
        <begin position="83"/>
        <end position="95"/>
    </location>
</feature>
<dbReference type="PANTHER" id="PTHR13000">
    <property type="entry name" value="NUCLEOPORIN P54"/>
    <property type="match status" value="1"/>
</dbReference>
<dbReference type="EMBL" id="GL883010">
    <property type="protein sequence ID" value="EGG20687.1"/>
    <property type="molecule type" value="Genomic_DNA"/>
</dbReference>
<keyword evidence="7" id="KW-1185">Reference proteome</keyword>
<gene>
    <name evidence="6" type="primary">nup54</name>
    <name evidence="6" type="ORF">DFA_00548</name>
</gene>
<keyword evidence="2" id="KW-0813">Transport</keyword>
<keyword evidence="3" id="KW-0539">Nucleus</keyword>
<protein>
    <submittedName>
        <fullName evidence="6">Nucleoporin 54</fullName>
    </submittedName>
</protein>
<dbReference type="GO" id="GO:0017056">
    <property type="term" value="F:structural constituent of nuclear pore"/>
    <property type="evidence" value="ECO:0007669"/>
    <property type="project" value="TreeGrafter"/>
</dbReference>
<evidence type="ECO:0000313" key="7">
    <source>
        <dbReference type="Proteomes" id="UP000007797"/>
    </source>
</evidence>
<organism evidence="6 7">
    <name type="scientific">Cavenderia fasciculata</name>
    <name type="common">Slime mold</name>
    <name type="synonym">Dictyostelium fasciculatum</name>
    <dbReference type="NCBI Taxonomy" id="261658"/>
    <lineage>
        <taxon>Eukaryota</taxon>
        <taxon>Amoebozoa</taxon>
        <taxon>Evosea</taxon>
        <taxon>Eumycetozoa</taxon>
        <taxon>Dictyostelia</taxon>
        <taxon>Acytosteliales</taxon>
        <taxon>Cavenderiaceae</taxon>
        <taxon>Cavenderia</taxon>
    </lineage>
</organism>
<evidence type="ECO:0000256" key="3">
    <source>
        <dbReference type="ARBA" id="ARBA00023242"/>
    </source>
</evidence>
<dbReference type="GO" id="GO:0006999">
    <property type="term" value="P:nuclear pore organization"/>
    <property type="evidence" value="ECO:0007669"/>
    <property type="project" value="TreeGrafter"/>
</dbReference>
<dbReference type="Pfam" id="PF13874">
    <property type="entry name" value="Nup54"/>
    <property type="match status" value="1"/>
</dbReference>